<organism evidence="1 2">
    <name type="scientific">Dreissena polymorpha</name>
    <name type="common">Zebra mussel</name>
    <name type="synonym">Mytilus polymorpha</name>
    <dbReference type="NCBI Taxonomy" id="45954"/>
    <lineage>
        <taxon>Eukaryota</taxon>
        <taxon>Metazoa</taxon>
        <taxon>Spiralia</taxon>
        <taxon>Lophotrochozoa</taxon>
        <taxon>Mollusca</taxon>
        <taxon>Bivalvia</taxon>
        <taxon>Autobranchia</taxon>
        <taxon>Heteroconchia</taxon>
        <taxon>Euheterodonta</taxon>
        <taxon>Imparidentia</taxon>
        <taxon>Neoheterodontei</taxon>
        <taxon>Myida</taxon>
        <taxon>Dreissenoidea</taxon>
        <taxon>Dreissenidae</taxon>
        <taxon>Dreissena</taxon>
    </lineage>
</organism>
<dbReference type="Proteomes" id="UP000828390">
    <property type="component" value="Unassembled WGS sequence"/>
</dbReference>
<dbReference type="AlphaFoldDB" id="A0A9D4RQA7"/>
<protein>
    <submittedName>
        <fullName evidence="1">Uncharacterized protein</fullName>
    </submittedName>
</protein>
<gene>
    <name evidence="1" type="ORF">DPMN_037950</name>
</gene>
<name>A0A9D4RQA7_DREPO</name>
<evidence type="ECO:0000313" key="2">
    <source>
        <dbReference type="Proteomes" id="UP000828390"/>
    </source>
</evidence>
<reference evidence="1" key="2">
    <citation type="submission" date="2020-11" db="EMBL/GenBank/DDBJ databases">
        <authorList>
            <person name="McCartney M.A."/>
            <person name="Auch B."/>
            <person name="Kono T."/>
            <person name="Mallez S."/>
            <person name="Becker A."/>
            <person name="Gohl D.M."/>
            <person name="Silverstein K.A.T."/>
            <person name="Koren S."/>
            <person name="Bechman K.B."/>
            <person name="Herman A."/>
            <person name="Abrahante J.E."/>
            <person name="Garbe J."/>
        </authorList>
    </citation>
    <scope>NUCLEOTIDE SEQUENCE</scope>
    <source>
        <strain evidence="1">Duluth1</strain>
        <tissue evidence="1">Whole animal</tissue>
    </source>
</reference>
<dbReference type="EMBL" id="JAIWYP010000002">
    <property type="protein sequence ID" value="KAH3874697.1"/>
    <property type="molecule type" value="Genomic_DNA"/>
</dbReference>
<evidence type="ECO:0000313" key="1">
    <source>
        <dbReference type="EMBL" id="KAH3874697.1"/>
    </source>
</evidence>
<accession>A0A9D4RQA7</accession>
<sequence length="96" mass="10367">MPVGVEAYPGNEQVLSFDIDTNPIPIAGVHNQLGLHVSPAITDKISGMYIHMALLLETQPGEQVRGLYLSPSGQLVIKPLQPSKSINTIEAWSDAF</sequence>
<keyword evidence="2" id="KW-1185">Reference proteome</keyword>
<comment type="caution">
    <text evidence="1">The sequence shown here is derived from an EMBL/GenBank/DDBJ whole genome shotgun (WGS) entry which is preliminary data.</text>
</comment>
<reference evidence="1" key="1">
    <citation type="journal article" date="2019" name="bioRxiv">
        <title>The Genome of the Zebra Mussel, Dreissena polymorpha: A Resource for Invasive Species Research.</title>
        <authorList>
            <person name="McCartney M.A."/>
            <person name="Auch B."/>
            <person name="Kono T."/>
            <person name="Mallez S."/>
            <person name="Zhang Y."/>
            <person name="Obille A."/>
            <person name="Becker A."/>
            <person name="Abrahante J.E."/>
            <person name="Garbe J."/>
            <person name="Badalamenti J.P."/>
            <person name="Herman A."/>
            <person name="Mangelson H."/>
            <person name="Liachko I."/>
            <person name="Sullivan S."/>
            <person name="Sone E.D."/>
            <person name="Koren S."/>
            <person name="Silverstein K.A.T."/>
            <person name="Beckman K.B."/>
            <person name="Gohl D.M."/>
        </authorList>
    </citation>
    <scope>NUCLEOTIDE SEQUENCE</scope>
    <source>
        <strain evidence="1">Duluth1</strain>
        <tissue evidence="1">Whole animal</tissue>
    </source>
</reference>
<proteinExistence type="predicted"/>